<dbReference type="PROSITE" id="PS50893">
    <property type="entry name" value="ABC_TRANSPORTER_2"/>
    <property type="match status" value="2"/>
</dbReference>
<dbReference type="FunFam" id="3.40.50.300:FF:000011">
    <property type="entry name" value="Putative ABC transporter ATP-binding component"/>
    <property type="match status" value="1"/>
</dbReference>
<evidence type="ECO:0000313" key="8">
    <source>
        <dbReference type="EMBL" id="AWY41860.1"/>
    </source>
</evidence>
<evidence type="ECO:0000259" key="7">
    <source>
        <dbReference type="PROSITE" id="PS50893"/>
    </source>
</evidence>
<dbReference type="InterPro" id="IPR032781">
    <property type="entry name" value="ABC_tran_Xtn"/>
</dbReference>
<gene>
    <name evidence="8" type="ORF">DKY63_18925</name>
</gene>
<dbReference type="GO" id="GO:0005524">
    <property type="term" value="F:ATP binding"/>
    <property type="evidence" value="ECO:0007669"/>
    <property type="project" value="UniProtKB-KW"/>
</dbReference>
<dbReference type="Pfam" id="PF00005">
    <property type="entry name" value="ABC_tran"/>
    <property type="match status" value="2"/>
</dbReference>
<evidence type="ECO:0000256" key="3">
    <source>
        <dbReference type="ARBA" id="ARBA00022840"/>
    </source>
</evidence>
<dbReference type="PROSITE" id="PS00211">
    <property type="entry name" value="ABC_TRANSPORTER_1"/>
    <property type="match status" value="2"/>
</dbReference>
<keyword evidence="6" id="KW-0175">Coiled coil</keyword>
<evidence type="ECO:0000256" key="4">
    <source>
        <dbReference type="ARBA" id="ARBA00061571"/>
    </source>
</evidence>
<dbReference type="SMART" id="SM00382">
    <property type="entry name" value="AAA"/>
    <property type="match status" value="2"/>
</dbReference>
<dbReference type="InterPro" id="IPR003593">
    <property type="entry name" value="AAA+_ATPase"/>
</dbReference>
<accession>A0A2Z4RL62</accession>
<reference evidence="8 9" key="1">
    <citation type="submission" date="2018-05" db="EMBL/GenBank/DDBJ databases">
        <title>Whole genome sequence of Pseudomonas putida JBC17.</title>
        <authorList>
            <person name="Lee Y.H."/>
            <person name="David K."/>
        </authorList>
    </citation>
    <scope>NUCLEOTIDE SEQUENCE [LARGE SCALE GENOMIC DNA]</scope>
    <source>
        <strain evidence="8 9">JBC17</strain>
    </source>
</reference>
<dbReference type="PANTHER" id="PTHR19211:SF14">
    <property type="entry name" value="ATP-BINDING CASSETTE SUB-FAMILY F MEMBER 1"/>
    <property type="match status" value="1"/>
</dbReference>
<comment type="similarity">
    <text evidence="4">Belongs to the ABC transporter superfamily. ABCF family. YheS subfamily.</text>
</comment>
<keyword evidence="3 8" id="KW-0067">ATP-binding</keyword>
<dbReference type="GO" id="GO:0016887">
    <property type="term" value="F:ATP hydrolysis activity"/>
    <property type="evidence" value="ECO:0007669"/>
    <property type="project" value="InterPro"/>
</dbReference>
<dbReference type="InterPro" id="IPR003439">
    <property type="entry name" value="ABC_transporter-like_ATP-bd"/>
</dbReference>
<dbReference type="InterPro" id="IPR017871">
    <property type="entry name" value="ABC_transporter-like_CS"/>
</dbReference>
<proteinExistence type="inferred from homology"/>
<evidence type="ECO:0000256" key="6">
    <source>
        <dbReference type="SAM" id="Coils"/>
    </source>
</evidence>
<keyword evidence="2" id="KW-0547">Nucleotide-binding</keyword>
<name>A0A2Z4RL62_PSEPU</name>
<dbReference type="Gene3D" id="3.40.50.300">
    <property type="entry name" value="P-loop containing nucleotide triphosphate hydrolases"/>
    <property type="match status" value="2"/>
</dbReference>
<dbReference type="Pfam" id="PF12848">
    <property type="entry name" value="ABC_tran_Xtn"/>
    <property type="match status" value="1"/>
</dbReference>
<dbReference type="InterPro" id="IPR027417">
    <property type="entry name" value="P-loop_NTPase"/>
</dbReference>
<evidence type="ECO:0000313" key="9">
    <source>
        <dbReference type="Proteomes" id="UP000250299"/>
    </source>
</evidence>
<dbReference type="PANTHER" id="PTHR19211">
    <property type="entry name" value="ATP-BINDING TRANSPORT PROTEIN-RELATED"/>
    <property type="match status" value="1"/>
</dbReference>
<dbReference type="SUPFAM" id="SSF52540">
    <property type="entry name" value="P-loop containing nucleoside triphosphate hydrolases"/>
    <property type="match status" value="2"/>
</dbReference>
<dbReference type="InterPro" id="IPR050611">
    <property type="entry name" value="ABCF"/>
</dbReference>
<keyword evidence="1" id="KW-0677">Repeat</keyword>
<dbReference type="RefSeq" id="WP_110965476.1">
    <property type="nucleotide sequence ID" value="NZ_CP029693.1"/>
</dbReference>
<dbReference type="OrthoDB" id="9762051at2"/>
<feature type="domain" description="ABC transporter" evidence="7">
    <location>
        <begin position="313"/>
        <end position="527"/>
    </location>
</feature>
<dbReference type="FunFam" id="3.40.50.300:FF:002053">
    <property type="entry name" value="ABC transporter ATP-binding protein"/>
    <property type="match status" value="1"/>
</dbReference>
<sequence>MIRLQNLTLQRGPQRLLEDAELTLHAGQKAGLIGANGAGKSSLFALLRGELHPDSGDCFLPADWRIAHMRQEVDTLERLAVDYVLDGDLRLREVQRELAAAEAAHDGAALARLHAELDSADGYTADARARKLLAGLGFTNEQMDRQVGDFSGGWRMRLNLAQALMCPSDLLLLDEPTNHLDLDAIIWLEEWLKGYPGTLMLISHDRDFLDAVVDHVAHVDQRKITLYRGGYSAFERARAERLAQQQQAYEKQQAQRAHMESYIARFKAQATKARQAQSRIKALERMEELTAAHVDSPFDFVFRESQKISSPLIDLSDARLGYGEKTVLEKVKLQLTPGARIGLLGPNGAGKSTLIKNLAGELSPLAGRMTRGENTVVGYFAQHQLDSLDSKASPLLHLQRLAPTEREQTLRDFLGGFDFRGARIDEPVLNFSGGEKARLALALIAWDRPNLLLLDEPTNHLDLEMRLALTMALQEFSGAVLVVSHDRHLLKSTTDNFFLVADGKVEEFDGDLDDYTRWLVDYRQRNAPVSNTPVNPDKTDKKAQRQAAAALRQQLAPHKREADKLEAELGKLHEKLAKVDASLGDSDIYEPARKNELRDLLAEQAKLKVREAELEEAWMEALELLESMQAELESLS</sequence>
<protein>
    <recommendedName>
        <fullName evidence="5">Probable ATP-binding protein YheS</fullName>
    </recommendedName>
</protein>
<organism evidence="8 9">
    <name type="scientific">Pseudomonas putida</name>
    <name type="common">Arthrobacter siderocapsulatus</name>
    <dbReference type="NCBI Taxonomy" id="303"/>
    <lineage>
        <taxon>Bacteria</taxon>
        <taxon>Pseudomonadati</taxon>
        <taxon>Pseudomonadota</taxon>
        <taxon>Gammaproteobacteria</taxon>
        <taxon>Pseudomonadales</taxon>
        <taxon>Pseudomonadaceae</taxon>
        <taxon>Pseudomonas</taxon>
    </lineage>
</organism>
<feature type="domain" description="ABC transporter" evidence="7">
    <location>
        <begin position="2"/>
        <end position="246"/>
    </location>
</feature>
<evidence type="ECO:0000256" key="5">
    <source>
        <dbReference type="ARBA" id="ARBA00069073"/>
    </source>
</evidence>
<evidence type="ECO:0000256" key="2">
    <source>
        <dbReference type="ARBA" id="ARBA00022741"/>
    </source>
</evidence>
<evidence type="ECO:0000256" key="1">
    <source>
        <dbReference type="ARBA" id="ARBA00022737"/>
    </source>
</evidence>
<dbReference type="AlphaFoldDB" id="A0A2Z4RL62"/>
<feature type="coiled-coil region" evidence="6">
    <location>
        <begin position="548"/>
        <end position="617"/>
    </location>
</feature>
<dbReference type="CDD" id="cd03221">
    <property type="entry name" value="ABCF_EF-3"/>
    <property type="match status" value="2"/>
</dbReference>
<dbReference type="EMBL" id="CP029693">
    <property type="protein sequence ID" value="AWY41860.1"/>
    <property type="molecule type" value="Genomic_DNA"/>
</dbReference>
<dbReference type="Gene3D" id="1.10.287.1490">
    <property type="match status" value="1"/>
</dbReference>
<dbReference type="Proteomes" id="UP000250299">
    <property type="component" value="Chromosome"/>
</dbReference>